<dbReference type="RefSeq" id="WP_192752440.1">
    <property type="nucleotide sequence ID" value="NZ_BAABJL010000172.1"/>
</dbReference>
<organism evidence="5 6">
    <name type="scientific">Actinopolymorpha pittospori</name>
    <dbReference type="NCBI Taxonomy" id="648752"/>
    <lineage>
        <taxon>Bacteria</taxon>
        <taxon>Bacillati</taxon>
        <taxon>Actinomycetota</taxon>
        <taxon>Actinomycetes</taxon>
        <taxon>Propionibacteriales</taxon>
        <taxon>Actinopolymorphaceae</taxon>
        <taxon>Actinopolymorpha</taxon>
    </lineage>
</organism>
<gene>
    <name evidence="5" type="ORF">HEB94_005568</name>
</gene>
<feature type="compositionally biased region" description="Polar residues" evidence="2">
    <location>
        <begin position="1"/>
        <end position="11"/>
    </location>
</feature>
<evidence type="ECO:0000313" key="5">
    <source>
        <dbReference type="EMBL" id="MBE1608720.1"/>
    </source>
</evidence>
<comment type="similarity">
    <text evidence="1">Belongs to the Gfo/Idh/MocA family.</text>
</comment>
<dbReference type="AlphaFoldDB" id="A0A927MXG4"/>
<dbReference type="GO" id="GO:0000166">
    <property type="term" value="F:nucleotide binding"/>
    <property type="evidence" value="ECO:0007669"/>
    <property type="project" value="InterPro"/>
</dbReference>
<dbReference type="PANTHER" id="PTHR43377:SF2">
    <property type="entry name" value="BINDING ROSSMANN FOLD OXIDOREDUCTASE, PUTATIVE (AFU_ORTHOLOGUE AFUA_4G00560)-RELATED"/>
    <property type="match status" value="1"/>
</dbReference>
<protein>
    <submittedName>
        <fullName evidence="5">Dehydrogenase</fullName>
    </submittedName>
</protein>
<dbReference type="Pfam" id="PF02894">
    <property type="entry name" value="GFO_IDH_MocA_C"/>
    <property type="match status" value="1"/>
</dbReference>
<keyword evidence="6" id="KW-1185">Reference proteome</keyword>
<dbReference type="Gene3D" id="3.40.50.720">
    <property type="entry name" value="NAD(P)-binding Rossmann-like Domain"/>
    <property type="match status" value="1"/>
</dbReference>
<evidence type="ECO:0000313" key="6">
    <source>
        <dbReference type="Proteomes" id="UP000638648"/>
    </source>
</evidence>
<feature type="domain" description="Gfo/Idh/MocA-like oxidoreductase C-terminal" evidence="4">
    <location>
        <begin position="167"/>
        <end position="450"/>
    </location>
</feature>
<evidence type="ECO:0000259" key="4">
    <source>
        <dbReference type="Pfam" id="PF02894"/>
    </source>
</evidence>
<evidence type="ECO:0000256" key="1">
    <source>
        <dbReference type="ARBA" id="ARBA00010928"/>
    </source>
</evidence>
<dbReference type="InterPro" id="IPR000683">
    <property type="entry name" value="Gfo/Idh/MocA-like_OxRdtase_N"/>
</dbReference>
<feature type="region of interest" description="Disordered" evidence="2">
    <location>
        <begin position="1"/>
        <end position="24"/>
    </location>
</feature>
<reference evidence="5" key="1">
    <citation type="submission" date="2020-10" db="EMBL/GenBank/DDBJ databases">
        <title>Sequencing the genomes of 1000 actinobacteria strains.</title>
        <authorList>
            <person name="Klenk H.-P."/>
        </authorList>
    </citation>
    <scope>NUCLEOTIDE SEQUENCE</scope>
    <source>
        <strain evidence="5">DSM 45354</strain>
    </source>
</reference>
<evidence type="ECO:0000259" key="3">
    <source>
        <dbReference type="Pfam" id="PF01408"/>
    </source>
</evidence>
<feature type="domain" description="Gfo/Idh/MocA-like oxidoreductase N-terminal" evidence="3">
    <location>
        <begin position="27"/>
        <end position="154"/>
    </location>
</feature>
<dbReference type="SUPFAM" id="SSF55347">
    <property type="entry name" value="Glyceraldehyde-3-phosphate dehydrogenase-like, C-terminal domain"/>
    <property type="match status" value="1"/>
</dbReference>
<comment type="caution">
    <text evidence="5">The sequence shown here is derived from an EMBL/GenBank/DDBJ whole genome shotgun (WGS) entry which is preliminary data.</text>
</comment>
<dbReference type="Gene3D" id="3.30.360.10">
    <property type="entry name" value="Dihydrodipicolinate Reductase, domain 2"/>
    <property type="match status" value="1"/>
</dbReference>
<dbReference type="InterPro" id="IPR036291">
    <property type="entry name" value="NAD(P)-bd_dom_sf"/>
</dbReference>
<dbReference type="PANTHER" id="PTHR43377">
    <property type="entry name" value="BILIVERDIN REDUCTASE A"/>
    <property type="match status" value="1"/>
</dbReference>
<dbReference type="Proteomes" id="UP000638648">
    <property type="component" value="Unassembled WGS sequence"/>
</dbReference>
<dbReference type="Pfam" id="PF01408">
    <property type="entry name" value="GFO_IDH_MocA"/>
    <property type="match status" value="1"/>
</dbReference>
<sequence length="461" mass="50993">MTTQQPSTQGNDAEADSPSDGVQGRKRYAVVGLGSRSRMFTTALLTDYREHGELVGLCDLNRTRMSYQNKTFGDTHGAGPIPTYGADEFVRMLEEQRVDVVIVTTVDRTHDHYIVTAMEHGCDVISEKPLTTDEQKCQRILDTQARTGRKLTVSFNYRYAPRNSAVKDLIQSGAIGDVLSVHFEWVLDTRHGADYFRRWHRDKRNSGGLMIHKASHHFDLVNWWLGATPETVFGFGGLRFYGRDNAESRGQAVRSYRSHGSPDLGSDPWAIDLAGDATLRSLYLDAEHEDGYIRDRNVFTDGISIEDDMAVLVRYQTGATMTYHLTAYSPWEGYRVMFNGTKGRLELDVEERSYVSGAAHDPNKPGRTAAKPIDTARLTLRPLWDVPQPVTVEEGSGGHGGGDRRLLADLLGPEQEPDPLGRGASHVDGAFAMLVGAAANRSFASGSPVRIKDLVTFPTSG</sequence>
<name>A0A927MXG4_9ACTN</name>
<proteinExistence type="inferred from homology"/>
<accession>A0A927MXG4</accession>
<dbReference type="SUPFAM" id="SSF51735">
    <property type="entry name" value="NAD(P)-binding Rossmann-fold domains"/>
    <property type="match status" value="1"/>
</dbReference>
<dbReference type="InterPro" id="IPR051450">
    <property type="entry name" value="Gfo/Idh/MocA_Oxidoreductases"/>
</dbReference>
<dbReference type="InterPro" id="IPR004104">
    <property type="entry name" value="Gfo/Idh/MocA-like_OxRdtase_C"/>
</dbReference>
<evidence type="ECO:0000256" key="2">
    <source>
        <dbReference type="SAM" id="MobiDB-lite"/>
    </source>
</evidence>
<dbReference type="EMBL" id="JADBEM010000001">
    <property type="protein sequence ID" value="MBE1608720.1"/>
    <property type="molecule type" value="Genomic_DNA"/>
</dbReference>